<evidence type="ECO:0000256" key="2">
    <source>
        <dbReference type="ARBA" id="ARBA00022475"/>
    </source>
</evidence>
<dbReference type="AlphaFoldDB" id="A0A6P3XS91"/>
<dbReference type="GO" id="GO:0005549">
    <property type="term" value="F:odorant binding"/>
    <property type="evidence" value="ECO:0007669"/>
    <property type="project" value="InterPro"/>
</dbReference>
<dbReference type="GO" id="GO:0007165">
    <property type="term" value="P:signal transduction"/>
    <property type="evidence" value="ECO:0007669"/>
    <property type="project" value="UniProtKB-KW"/>
</dbReference>
<evidence type="ECO:0000256" key="9">
    <source>
        <dbReference type="ARBA" id="ARBA00023224"/>
    </source>
</evidence>
<comment type="subcellular location">
    <subcellularLocation>
        <location evidence="1">Cell membrane</location>
        <topology evidence="1">Multi-pass membrane protein</topology>
    </subcellularLocation>
</comment>
<feature type="transmembrane region" description="Helical" evidence="10">
    <location>
        <begin position="95"/>
        <end position="113"/>
    </location>
</feature>
<dbReference type="OrthoDB" id="6765072at2759"/>
<dbReference type="Proteomes" id="UP000515204">
    <property type="component" value="Unplaced"/>
</dbReference>
<evidence type="ECO:0000256" key="4">
    <source>
        <dbReference type="ARBA" id="ARBA00022692"/>
    </source>
</evidence>
<keyword evidence="7 10" id="KW-0472">Membrane</keyword>
<keyword evidence="4 10" id="KW-0812">Transmembrane</keyword>
<evidence type="ECO:0000313" key="11">
    <source>
        <dbReference type="Proteomes" id="UP000515204"/>
    </source>
</evidence>
<sequence>MTVTILHVSGQIDIMRHDLAEISGSKYNSITSLTIIKSLIYRHQKIIALSENIESLFTYIALMQLLCNTLVICCAGFVIIISVGTDVGMTSMFKLVSFYVAISLEAFIFCYAGEFLSAKSKSIGDAIYESLWYGMPPTDSRILLFMMLRSQKRLTIIAGKIVDLTLEGFTSIMKASASYVSVLNAMY</sequence>
<dbReference type="GeneID" id="106747852"/>
<dbReference type="PANTHER" id="PTHR21137">
    <property type="entry name" value="ODORANT RECEPTOR"/>
    <property type="match status" value="1"/>
</dbReference>
<keyword evidence="9" id="KW-0807">Transducer</keyword>
<dbReference type="GO" id="GO:0005886">
    <property type="term" value="C:plasma membrane"/>
    <property type="evidence" value="ECO:0007669"/>
    <property type="project" value="UniProtKB-SubCell"/>
</dbReference>
<name>A0A6P3XS91_DINQU</name>
<evidence type="ECO:0000256" key="1">
    <source>
        <dbReference type="ARBA" id="ARBA00004651"/>
    </source>
</evidence>
<evidence type="ECO:0000256" key="6">
    <source>
        <dbReference type="ARBA" id="ARBA00022989"/>
    </source>
</evidence>
<dbReference type="Pfam" id="PF02949">
    <property type="entry name" value="7tm_6"/>
    <property type="match status" value="1"/>
</dbReference>
<keyword evidence="8" id="KW-0675">Receptor</keyword>
<proteinExistence type="predicted"/>
<reference evidence="12" key="1">
    <citation type="submission" date="2025-08" db="UniProtKB">
        <authorList>
            <consortium name="RefSeq"/>
        </authorList>
    </citation>
    <scope>IDENTIFICATION</scope>
</reference>
<keyword evidence="6 10" id="KW-1133">Transmembrane helix</keyword>
<gene>
    <name evidence="12" type="primary">LOC106747852</name>
</gene>
<dbReference type="PANTHER" id="PTHR21137:SF35">
    <property type="entry name" value="ODORANT RECEPTOR 19A-RELATED"/>
    <property type="match status" value="1"/>
</dbReference>
<keyword evidence="2" id="KW-1003">Cell membrane</keyword>
<evidence type="ECO:0000313" key="12">
    <source>
        <dbReference type="RefSeq" id="XP_014481276.1"/>
    </source>
</evidence>
<protein>
    <submittedName>
        <fullName evidence="12">Odorant receptor 2a-like</fullName>
    </submittedName>
</protein>
<keyword evidence="5" id="KW-0552">Olfaction</keyword>
<organism evidence="11 12">
    <name type="scientific">Dinoponera quadriceps</name>
    <name type="common">South American ant</name>
    <dbReference type="NCBI Taxonomy" id="609295"/>
    <lineage>
        <taxon>Eukaryota</taxon>
        <taxon>Metazoa</taxon>
        <taxon>Ecdysozoa</taxon>
        <taxon>Arthropoda</taxon>
        <taxon>Hexapoda</taxon>
        <taxon>Insecta</taxon>
        <taxon>Pterygota</taxon>
        <taxon>Neoptera</taxon>
        <taxon>Endopterygota</taxon>
        <taxon>Hymenoptera</taxon>
        <taxon>Apocrita</taxon>
        <taxon>Aculeata</taxon>
        <taxon>Formicoidea</taxon>
        <taxon>Formicidae</taxon>
        <taxon>Ponerinae</taxon>
        <taxon>Ponerini</taxon>
        <taxon>Dinoponera</taxon>
    </lineage>
</organism>
<evidence type="ECO:0000256" key="8">
    <source>
        <dbReference type="ARBA" id="ARBA00023170"/>
    </source>
</evidence>
<accession>A0A6P3XS91</accession>
<dbReference type="RefSeq" id="XP_014481276.1">
    <property type="nucleotide sequence ID" value="XM_014625790.1"/>
</dbReference>
<dbReference type="KEGG" id="dqu:106747852"/>
<feature type="transmembrane region" description="Helical" evidence="10">
    <location>
        <begin position="56"/>
        <end position="83"/>
    </location>
</feature>
<dbReference type="GO" id="GO:0004984">
    <property type="term" value="F:olfactory receptor activity"/>
    <property type="evidence" value="ECO:0007669"/>
    <property type="project" value="InterPro"/>
</dbReference>
<evidence type="ECO:0000256" key="10">
    <source>
        <dbReference type="SAM" id="Phobius"/>
    </source>
</evidence>
<keyword evidence="3" id="KW-0716">Sensory transduction</keyword>
<evidence type="ECO:0000256" key="7">
    <source>
        <dbReference type="ARBA" id="ARBA00023136"/>
    </source>
</evidence>
<keyword evidence="11" id="KW-1185">Reference proteome</keyword>
<dbReference type="InterPro" id="IPR004117">
    <property type="entry name" value="7tm6_olfct_rcpt"/>
</dbReference>
<evidence type="ECO:0000256" key="3">
    <source>
        <dbReference type="ARBA" id="ARBA00022606"/>
    </source>
</evidence>
<evidence type="ECO:0000256" key="5">
    <source>
        <dbReference type="ARBA" id="ARBA00022725"/>
    </source>
</evidence>